<keyword evidence="4" id="KW-0509">mRNA transport</keyword>
<evidence type="ECO:0000256" key="1">
    <source>
        <dbReference type="ARBA" id="ARBA00004567"/>
    </source>
</evidence>
<evidence type="ECO:0000256" key="6">
    <source>
        <dbReference type="ARBA" id="ARBA00022990"/>
    </source>
</evidence>
<keyword evidence="8" id="KW-0906">Nuclear pore complex</keyword>
<dbReference type="Proteomes" id="UP001067231">
    <property type="component" value="Unassembled WGS sequence"/>
</dbReference>
<protein>
    <submittedName>
        <fullName evidence="12">RAN binding domain</fullName>
    </submittedName>
</protein>
<dbReference type="SMART" id="SM00160">
    <property type="entry name" value="RanBD"/>
    <property type="match status" value="1"/>
</dbReference>
<keyword evidence="2" id="KW-0813">Transport</keyword>
<keyword evidence="9" id="KW-0539">Nucleus</keyword>
<dbReference type="GO" id="GO:0015031">
    <property type="term" value="P:protein transport"/>
    <property type="evidence" value="ECO:0007669"/>
    <property type="project" value="UniProtKB-KW"/>
</dbReference>
<comment type="caution">
    <text evidence="12">The sequence shown here is derived from an EMBL/GenBank/DDBJ whole genome shotgun (WGS) entry which is preliminary data.</text>
</comment>
<evidence type="ECO:0000256" key="3">
    <source>
        <dbReference type="ARBA" id="ARBA00022737"/>
    </source>
</evidence>
<evidence type="ECO:0000256" key="9">
    <source>
        <dbReference type="ARBA" id="ARBA00023242"/>
    </source>
</evidence>
<proteinExistence type="predicted"/>
<keyword evidence="6" id="KW-0007">Acetylation</keyword>
<evidence type="ECO:0000256" key="4">
    <source>
        <dbReference type="ARBA" id="ARBA00022816"/>
    </source>
</evidence>
<evidence type="ECO:0000259" key="11">
    <source>
        <dbReference type="PROSITE" id="PS50196"/>
    </source>
</evidence>
<dbReference type="Gene3D" id="2.30.29.30">
    <property type="entry name" value="Pleckstrin-homology domain (PH domain)/Phosphotyrosine-binding domain (PTB)"/>
    <property type="match status" value="1"/>
</dbReference>
<accession>A0A9D5HWB1</accession>
<feature type="domain" description="RanBD1" evidence="11">
    <location>
        <begin position="200"/>
        <end position="366"/>
    </location>
</feature>
<evidence type="ECO:0000256" key="10">
    <source>
        <dbReference type="SAM" id="MobiDB-lite"/>
    </source>
</evidence>
<feature type="compositionally biased region" description="Basic and acidic residues" evidence="10">
    <location>
        <begin position="118"/>
        <end position="138"/>
    </location>
</feature>
<feature type="region of interest" description="Disordered" evidence="10">
    <location>
        <begin position="62"/>
        <end position="143"/>
    </location>
</feature>
<evidence type="ECO:0000256" key="7">
    <source>
        <dbReference type="ARBA" id="ARBA00023010"/>
    </source>
</evidence>
<dbReference type="SUPFAM" id="SSF50729">
    <property type="entry name" value="PH domain-like"/>
    <property type="match status" value="1"/>
</dbReference>
<evidence type="ECO:0000256" key="2">
    <source>
        <dbReference type="ARBA" id="ARBA00022448"/>
    </source>
</evidence>
<dbReference type="GO" id="GO:0051028">
    <property type="term" value="P:mRNA transport"/>
    <property type="evidence" value="ECO:0007669"/>
    <property type="project" value="UniProtKB-KW"/>
</dbReference>
<dbReference type="GO" id="GO:0005643">
    <property type="term" value="C:nuclear pore"/>
    <property type="evidence" value="ECO:0007669"/>
    <property type="project" value="UniProtKB-SubCell"/>
</dbReference>
<gene>
    <name evidence="12" type="ORF">OJ253_3255</name>
</gene>
<evidence type="ECO:0000313" key="12">
    <source>
        <dbReference type="EMBL" id="KAJ1605196.1"/>
    </source>
</evidence>
<dbReference type="InterPro" id="IPR045255">
    <property type="entry name" value="RanBP1-like"/>
</dbReference>
<feature type="compositionally biased region" description="Basic and acidic residues" evidence="10">
    <location>
        <begin position="80"/>
        <end position="108"/>
    </location>
</feature>
<keyword evidence="7" id="KW-0811">Translocation</keyword>
<feature type="region of interest" description="Disordered" evidence="10">
    <location>
        <begin position="183"/>
        <end position="219"/>
    </location>
</feature>
<dbReference type="AlphaFoldDB" id="A0A9D5HWB1"/>
<organism evidence="12">
    <name type="scientific">Cryptosporidium canis</name>
    <dbReference type="NCBI Taxonomy" id="195482"/>
    <lineage>
        <taxon>Eukaryota</taxon>
        <taxon>Sar</taxon>
        <taxon>Alveolata</taxon>
        <taxon>Apicomplexa</taxon>
        <taxon>Conoidasida</taxon>
        <taxon>Coccidia</taxon>
        <taxon>Eucoccidiorida</taxon>
        <taxon>Eimeriorina</taxon>
        <taxon>Cryptosporidiidae</taxon>
        <taxon>Cryptosporidium</taxon>
    </lineage>
</organism>
<evidence type="ECO:0000256" key="8">
    <source>
        <dbReference type="ARBA" id="ARBA00023132"/>
    </source>
</evidence>
<evidence type="ECO:0000256" key="5">
    <source>
        <dbReference type="ARBA" id="ARBA00022927"/>
    </source>
</evidence>
<name>A0A9D5HWB1_9CRYT</name>
<dbReference type="OrthoDB" id="185618at2759"/>
<dbReference type="InterPro" id="IPR011993">
    <property type="entry name" value="PH-like_dom_sf"/>
</dbReference>
<dbReference type="InterPro" id="IPR015007">
    <property type="entry name" value="NUP2/50/61"/>
</dbReference>
<dbReference type="PANTHER" id="PTHR23138">
    <property type="entry name" value="RAN BINDING PROTEIN"/>
    <property type="match status" value="1"/>
</dbReference>
<comment type="subcellular location">
    <subcellularLocation>
        <location evidence="1">Nucleus</location>
        <location evidence="1">Nuclear pore complex</location>
    </subcellularLocation>
</comment>
<feature type="compositionally biased region" description="Acidic residues" evidence="10">
    <location>
        <begin position="189"/>
        <end position="209"/>
    </location>
</feature>
<dbReference type="Pfam" id="PF08911">
    <property type="entry name" value="NUP50"/>
    <property type="match status" value="1"/>
</dbReference>
<keyword evidence="3" id="KW-0677">Repeat</keyword>
<reference evidence="12" key="1">
    <citation type="submission" date="2022-10" db="EMBL/GenBank/DDBJ databases">
        <title>Adaptive evolution leads to modifications in subtelomeric GC content in a zoonotic Cryptosporidium species.</title>
        <authorList>
            <person name="Li J."/>
            <person name="Feng Y."/>
            <person name="Xiao L."/>
        </authorList>
    </citation>
    <scope>NUCLEOTIDE SEQUENCE</scope>
    <source>
        <strain evidence="12">33844</strain>
    </source>
</reference>
<dbReference type="InterPro" id="IPR000156">
    <property type="entry name" value="Ran_bind_dom"/>
</dbReference>
<keyword evidence="5" id="KW-0653">Protein transport</keyword>
<sequence length="376" mass="41286">MSKRVADFQLTSENYELEEKRQDAPASIEEEVLESSEEISARRIVRIRKRCGDVENACSRVSRIVPEESSAAPVPVGTSESKDEGPVTGDQDKSVLVREDEKEEREGVDAAEPVLENGEEKKENADKLGNEVEKDKGEVLPFGGSGLSSSFKNPFISLAESNENSNFLFSGFTGGNKSGGLVGSSGICGEEEAIAGGEEDDEEANEEPEQESKVFTGEEDEDTVYQCKCADLFMLKASENEEKSFKRLATGIIHLNVPNEQEVSGGEKASGGEEVGEAESTGSSSVDKVSKSTQPRIIFRQKGIYKVLLNSPLNPEISKTFQRNSNIRKGYAVNFIAIGEESEIQQCMLRFQNESDLVDFTDKVRQIVSQYYPKTE</sequence>
<dbReference type="EMBL" id="JAPCXC010000105">
    <property type="protein sequence ID" value="KAJ1605196.1"/>
    <property type="molecule type" value="Genomic_DNA"/>
</dbReference>
<dbReference type="PROSITE" id="PS50196">
    <property type="entry name" value="RANBD1"/>
    <property type="match status" value="1"/>
</dbReference>
<feature type="region of interest" description="Disordered" evidence="10">
    <location>
        <begin position="259"/>
        <end position="289"/>
    </location>
</feature>